<dbReference type="PANTHER" id="PTHR47331">
    <property type="entry name" value="PHD-TYPE DOMAIN-CONTAINING PROTEIN"/>
    <property type="match status" value="1"/>
</dbReference>
<evidence type="ECO:0000313" key="1">
    <source>
        <dbReference type="Proteomes" id="UP000046395"/>
    </source>
</evidence>
<protein>
    <submittedName>
        <fullName evidence="2">Uncharacterized protein</fullName>
    </submittedName>
</protein>
<dbReference type="WBParaSite" id="TMUE_1000004074.1">
    <property type="protein sequence ID" value="TMUE_1000004074.1"/>
    <property type="gene ID" value="WBGene00298852"/>
</dbReference>
<organism evidence="1 2">
    <name type="scientific">Trichuris muris</name>
    <name type="common">Mouse whipworm</name>
    <dbReference type="NCBI Taxonomy" id="70415"/>
    <lineage>
        <taxon>Eukaryota</taxon>
        <taxon>Metazoa</taxon>
        <taxon>Ecdysozoa</taxon>
        <taxon>Nematoda</taxon>
        <taxon>Enoplea</taxon>
        <taxon>Dorylaimia</taxon>
        <taxon>Trichinellida</taxon>
        <taxon>Trichuridae</taxon>
        <taxon>Trichuris</taxon>
    </lineage>
</organism>
<reference evidence="2" key="1">
    <citation type="submission" date="2019-12" db="UniProtKB">
        <authorList>
            <consortium name="WormBaseParasite"/>
        </authorList>
    </citation>
    <scope>IDENTIFICATION</scope>
</reference>
<evidence type="ECO:0000313" key="2">
    <source>
        <dbReference type="WBParaSite" id="TMUE_1000004074.1"/>
    </source>
</evidence>
<dbReference type="Proteomes" id="UP000046395">
    <property type="component" value="Unassembled WGS sequence"/>
</dbReference>
<dbReference type="InterPro" id="IPR043502">
    <property type="entry name" value="DNA/RNA_pol_sf"/>
</dbReference>
<dbReference type="SUPFAM" id="SSF56672">
    <property type="entry name" value="DNA/RNA polymerases"/>
    <property type="match status" value="1"/>
</dbReference>
<accession>A0A5S6QA11</accession>
<dbReference type="STRING" id="70415.A0A5S6QA11"/>
<keyword evidence="1" id="KW-1185">Reference proteome</keyword>
<proteinExistence type="predicted"/>
<dbReference type="AlphaFoldDB" id="A0A5S6QA11"/>
<dbReference type="PANTHER" id="PTHR47331:SF5">
    <property type="entry name" value="RIBONUCLEASE H"/>
    <property type="match status" value="1"/>
</dbReference>
<name>A0A5S6QA11_TRIMR</name>
<sequence length="213" mass="25481">MRQFWELESIGVRYKEPQENESQVFAERLKDTVSYNGERYVVRLPWKTKNPSLPNNYEYAVSRLRQTENRLKNEKLKQTYCAAIKMYVANGWAEEIFDNVEQRGKTWYLPHHAVYCEEKVSTQCRIVFDASACYEGQSLNSMLERGPALQADLLEFLLRFRRFRIGLQADISKMFLQIALHEDDQEACRYVWRDKAEEIAPRKFRFKRICFEH</sequence>